<name>A0ABU6ZBU3_9FABA</name>
<evidence type="ECO:0000313" key="3">
    <source>
        <dbReference type="Proteomes" id="UP001341840"/>
    </source>
</evidence>
<accession>A0ABU6ZBU3</accession>
<reference evidence="2 3" key="1">
    <citation type="journal article" date="2023" name="Plants (Basel)">
        <title>Bridging the Gap: Combining Genomics and Transcriptomics Approaches to Understand Stylosanthes scabra, an Orphan Legume from the Brazilian Caatinga.</title>
        <authorList>
            <person name="Ferreira-Neto J.R.C."/>
            <person name="da Silva M.D."/>
            <person name="Binneck E."/>
            <person name="de Melo N.F."/>
            <person name="da Silva R.H."/>
            <person name="de Melo A.L.T.M."/>
            <person name="Pandolfi V."/>
            <person name="Bustamante F.O."/>
            <person name="Brasileiro-Vidal A.C."/>
            <person name="Benko-Iseppon A.M."/>
        </authorList>
    </citation>
    <scope>NUCLEOTIDE SEQUENCE [LARGE SCALE GENOMIC DNA]</scope>
    <source>
        <tissue evidence="2">Leaves</tissue>
    </source>
</reference>
<proteinExistence type="predicted"/>
<gene>
    <name evidence="2" type="ORF">PIB30_036707</name>
</gene>
<keyword evidence="3" id="KW-1185">Reference proteome</keyword>
<dbReference type="Proteomes" id="UP001341840">
    <property type="component" value="Unassembled WGS sequence"/>
</dbReference>
<protein>
    <submittedName>
        <fullName evidence="2">Uncharacterized protein</fullName>
    </submittedName>
</protein>
<dbReference type="EMBL" id="JASCZI010272041">
    <property type="protein sequence ID" value="MED6219547.1"/>
    <property type="molecule type" value="Genomic_DNA"/>
</dbReference>
<feature type="compositionally biased region" description="Basic and acidic residues" evidence="1">
    <location>
        <begin position="40"/>
        <end position="51"/>
    </location>
</feature>
<evidence type="ECO:0000313" key="2">
    <source>
        <dbReference type="EMBL" id="MED6219547.1"/>
    </source>
</evidence>
<organism evidence="2 3">
    <name type="scientific">Stylosanthes scabra</name>
    <dbReference type="NCBI Taxonomy" id="79078"/>
    <lineage>
        <taxon>Eukaryota</taxon>
        <taxon>Viridiplantae</taxon>
        <taxon>Streptophyta</taxon>
        <taxon>Embryophyta</taxon>
        <taxon>Tracheophyta</taxon>
        <taxon>Spermatophyta</taxon>
        <taxon>Magnoliopsida</taxon>
        <taxon>eudicotyledons</taxon>
        <taxon>Gunneridae</taxon>
        <taxon>Pentapetalae</taxon>
        <taxon>rosids</taxon>
        <taxon>fabids</taxon>
        <taxon>Fabales</taxon>
        <taxon>Fabaceae</taxon>
        <taxon>Papilionoideae</taxon>
        <taxon>50 kb inversion clade</taxon>
        <taxon>dalbergioids sensu lato</taxon>
        <taxon>Dalbergieae</taxon>
        <taxon>Pterocarpus clade</taxon>
        <taxon>Stylosanthes</taxon>
    </lineage>
</organism>
<sequence length="213" mass="23125">MSMEESMLVDARHEIDVLVTLKILRMTLRTSEPNTEDEASASREEEAQLKENLKEVEAEAINLQEALKETKAEKIESPKLENGNGKLKEDYASKENDDSVEVEHKMWRAASSIVSILDFRDSTFCVILRLSSRFNRKNLLSFVTAGATRLGELCPILGLGEVLVVIDIGGGGGFQNSESGNNGGESAIASKKVKMKLMGGMVVVGMGDGNGFG</sequence>
<evidence type="ECO:0000256" key="1">
    <source>
        <dbReference type="SAM" id="MobiDB-lite"/>
    </source>
</evidence>
<feature type="region of interest" description="Disordered" evidence="1">
    <location>
        <begin position="31"/>
        <end position="51"/>
    </location>
</feature>
<comment type="caution">
    <text evidence="2">The sequence shown here is derived from an EMBL/GenBank/DDBJ whole genome shotgun (WGS) entry which is preliminary data.</text>
</comment>